<dbReference type="PROSITE" id="PS50893">
    <property type="entry name" value="ABC_TRANSPORTER_2"/>
    <property type="match status" value="1"/>
</dbReference>
<evidence type="ECO:0000256" key="6">
    <source>
        <dbReference type="ARBA" id="ARBA00023136"/>
    </source>
</evidence>
<proteinExistence type="predicted"/>
<keyword evidence="6" id="KW-0472">Membrane</keyword>
<dbReference type="InterPro" id="IPR017871">
    <property type="entry name" value="ABC_transporter-like_CS"/>
</dbReference>
<evidence type="ECO:0000256" key="4">
    <source>
        <dbReference type="ARBA" id="ARBA00022741"/>
    </source>
</evidence>
<sequence>MINEVKILLQLKQIHKVFNEGTPDEKMALQQMDLHLKPGDFMTVIGSNGAGKSTLMNIISGKMMPDLGEIIIDGKNVSAVKENKRSKLIGRVFQDPMAGTAPAMTIEENLAIAYTRTKSRGLQKGVSKNRKVIFQEKLEMLHLGLENRLHAKVGLLSGGERQALSLLMATFTEPKILLLDEHTAALDPSRAELITQLTKEIVEKYQLTTLMVTHNMQQAIDLGNRLIMMDKGQMIFQADEEAKQHLTVEKLLLEFQQIRGEKMNSDKAVLI</sequence>
<dbReference type="PANTHER" id="PTHR42788:SF7">
    <property type="entry name" value="NITRATE ABC TRANSPORTER ATP-BINDING PROTEIN"/>
    <property type="match status" value="1"/>
</dbReference>
<dbReference type="InterPro" id="IPR003439">
    <property type="entry name" value="ABC_transporter-like_ATP-bd"/>
</dbReference>
<accession>A0ABU0ACP2</accession>
<dbReference type="PROSITE" id="PS00211">
    <property type="entry name" value="ABC_TRANSPORTER_1"/>
    <property type="match status" value="1"/>
</dbReference>
<keyword evidence="5 8" id="KW-0067">ATP-binding</keyword>
<dbReference type="PANTHER" id="PTHR42788">
    <property type="entry name" value="TAURINE IMPORT ATP-BINDING PROTEIN-RELATED"/>
    <property type="match status" value="1"/>
</dbReference>
<name>A0ABU0ACP2_9BACI</name>
<evidence type="ECO:0000259" key="7">
    <source>
        <dbReference type="PROSITE" id="PS50893"/>
    </source>
</evidence>
<dbReference type="InterPro" id="IPR050166">
    <property type="entry name" value="ABC_transporter_ATP-bind"/>
</dbReference>
<evidence type="ECO:0000256" key="5">
    <source>
        <dbReference type="ARBA" id="ARBA00022840"/>
    </source>
</evidence>
<organism evidence="8 9">
    <name type="scientific">Cytobacillus purgationiresistens</name>
    <dbReference type="NCBI Taxonomy" id="863449"/>
    <lineage>
        <taxon>Bacteria</taxon>
        <taxon>Bacillati</taxon>
        <taxon>Bacillota</taxon>
        <taxon>Bacilli</taxon>
        <taxon>Bacillales</taxon>
        <taxon>Bacillaceae</taxon>
        <taxon>Cytobacillus</taxon>
    </lineage>
</organism>
<evidence type="ECO:0000256" key="1">
    <source>
        <dbReference type="ARBA" id="ARBA00004202"/>
    </source>
</evidence>
<evidence type="ECO:0000313" key="9">
    <source>
        <dbReference type="Proteomes" id="UP001238088"/>
    </source>
</evidence>
<dbReference type="SUPFAM" id="SSF52540">
    <property type="entry name" value="P-loop containing nucleoside triphosphate hydrolases"/>
    <property type="match status" value="1"/>
</dbReference>
<dbReference type="Proteomes" id="UP001238088">
    <property type="component" value="Unassembled WGS sequence"/>
</dbReference>
<dbReference type="SMART" id="SM00382">
    <property type="entry name" value="AAA"/>
    <property type="match status" value="1"/>
</dbReference>
<dbReference type="GO" id="GO:0005524">
    <property type="term" value="F:ATP binding"/>
    <property type="evidence" value="ECO:0007669"/>
    <property type="project" value="UniProtKB-KW"/>
</dbReference>
<feature type="domain" description="ABC transporter" evidence="7">
    <location>
        <begin position="9"/>
        <end position="256"/>
    </location>
</feature>
<evidence type="ECO:0000256" key="3">
    <source>
        <dbReference type="ARBA" id="ARBA00022475"/>
    </source>
</evidence>
<keyword evidence="4" id="KW-0547">Nucleotide-binding</keyword>
<protein>
    <submittedName>
        <fullName evidence="8">ABC transport system ATP-binding protein</fullName>
    </submittedName>
</protein>
<dbReference type="Pfam" id="PF00005">
    <property type="entry name" value="ABC_tran"/>
    <property type="match status" value="1"/>
</dbReference>
<evidence type="ECO:0000256" key="2">
    <source>
        <dbReference type="ARBA" id="ARBA00022448"/>
    </source>
</evidence>
<comment type="subcellular location">
    <subcellularLocation>
        <location evidence="1">Cell membrane</location>
        <topology evidence="1">Peripheral membrane protein</topology>
    </subcellularLocation>
</comment>
<keyword evidence="9" id="KW-1185">Reference proteome</keyword>
<keyword evidence="3" id="KW-1003">Cell membrane</keyword>
<dbReference type="InterPro" id="IPR027417">
    <property type="entry name" value="P-loop_NTPase"/>
</dbReference>
<reference evidence="8 9" key="1">
    <citation type="submission" date="2023-07" db="EMBL/GenBank/DDBJ databases">
        <title>Genomic Encyclopedia of Type Strains, Phase IV (KMG-IV): sequencing the most valuable type-strain genomes for metagenomic binning, comparative biology and taxonomic classification.</title>
        <authorList>
            <person name="Goeker M."/>
        </authorList>
    </citation>
    <scope>NUCLEOTIDE SEQUENCE [LARGE SCALE GENOMIC DNA]</scope>
    <source>
        <strain evidence="8 9">DSM 23494</strain>
    </source>
</reference>
<comment type="caution">
    <text evidence="8">The sequence shown here is derived from an EMBL/GenBank/DDBJ whole genome shotgun (WGS) entry which is preliminary data.</text>
</comment>
<keyword evidence="2" id="KW-0813">Transport</keyword>
<dbReference type="InterPro" id="IPR003593">
    <property type="entry name" value="AAA+_ATPase"/>
</dbReference>
<dbReference type="EMBL" id="JAUSUB010000002">
    <property type="protein sequence ID" value="MDQ0268815.1"/>
    <property type="molecule type" value="Genomic_DNA"/>
</dbReference>
<evidence type="ECO:0000313" key="8">
    <source>
        <dbReference type="EMBL" id="MDQ0268815.1"/>
    </source>
</evidence>
<gene>
    <name evidence="8" type="ORF">J2S17_000684</name>
</gene>
<dbReference type="Gene3D" id="3.40.50.300">
    <property type="entry name" value="P-loop containing nucleotide triphosphate hydrolases"/>
    <property type="match status" value="1"/>
</dbReference>